<sequence length="171" mass="19097">MERQRIARSGHAGFTNRRFSNGYLRSAESQVNYKYVQMDVEALNDGLSPNIHRSMAVASHGPFLFMLNRNSDNHSFLLGLGDLVTSAFAADGEVSGLNFSQDLLDQLAESSPHLRGVWLQAKSLNDVDIRDLCHALIQNRVVTEVWLPGNHITDVGASYIAHMLKFNRTIK</sequence>
<dbReference type="Gene3D" id="3.80.10.10">
    <property type="entry name" value="Ribonuclease Inhibitor"/>
    <property type="match status" value="1"/>
</dbReference>
<keyword evidence="2" id="KW-1185">Reference proteome</keyword>
<dbReference type="InterPro" id="IPR032675">
    <property type="entry name" value="LRR_dom_sf"/>
</dbReference>
<evidence type="ECO:0000313" key="2">
    <source>
        <dbReference type="Proteomes" id="UP000266841"/>
    </source>
</evidence>
<comment type="caution">
    <text evidence="1">The sequence shown here is derived from an EMBL/GenBank/DDBJ whole genome shotgun (WGS) entry which is preliminary data.</text>
</comment>
<protein>
    <submittedName>
        <fullName evidence="1">Uncharacterized protein</fullName>
    </submittedName>
</protein>
<gene>
    <name evidence="1" type="ORF">THAOC_23533</name>
</gene>
<dbReference type="AlphaFoldDB" id="K0RRV3"/>
<name>K0RRV3_THAOC</name>
<feature type="non-terminal residue" evidence="1">
    <location>
        <position position="171"/>
    </location>
</feature>
<proteinExistence type="predicted"/>
<organism evidence="1 2">
    <name type="scientific">Thalassiosira oceanica</name>
    <name type="common">Marine diatom</name>
    <dbReference type="NCBI Taxonomy" id="159749"/>
    <lineage>
        <taxon>Eukaryota</taxon>
        <taxon>Sar</taxon>
        <taxon>Stramenopiles</taxon>
        <taxon>Ochrophyta</taxon>
        <taxon>Bacillariophyta</taxon>
        <taxon>Coscinodiscophyceae</taxon>
        <taxon>Thalassiosirophycidae</taxon>
        <taxon>Thalassiosirales</taxon>
        <taxon>Thalassiosiraceae</taxon>
        <taxon>Thalassiosira</taxon>
    </lineage>
</organism>
<reference evidence="1 2" key="1">
    <citation type="journal article" date="2012" name="Genome Biol.">
        <title>Genome and low-iron response of an oceanic diatom adapted to chronic iron limitation.</title>
        <authorList>
            <person name="Lommer M."/>
            <person name="Specht M."/>
            <person name="Roy A.S."/>
            <person name="Kraemer L."/>
            <person name="Andreson R."/>
            <person name="Gutowska M.A."/>
            <person name="Wolf J."/>
            <person name="Bergner S.V."/>
            <person name="Schilhabel M.B."/>
            <person name="Klostermeier U.C."/>
            <person name="Beiko R.G."/>
            <person name="Rosenstiel P."/>
            <person name="Hippler M."/>
            <person name="Laroche J."/>
        </authorList>
    </citation>
    <scope>NUCLEOTIDE SEQUENCE [LARGE SCALE GENOMIC DNA]</scope>
    <source>
        <strain evidence="1 2">CCMP1005</strain>
    </source>
</reference>
<dbReference type="EMBL" id="AGNL01031102">
    <property type="protein sequence ID" value="EJK56558.1"/>
    <property type="molecule type" value="Genomic_DNA"/>
</dbReference>
<dbReference type="SUPFAM" id="SSF52047">
    <property type="entry name" value="RNI-like"/>
    <property type="match status" value="1"/>
</dbReference>
<accession>K0RRV3</accession>
<dbReference type="Proteomes" id="UP000266841">
    <property type="component" value="Unassembled WGS sequence"/>
</dbReference>
<evidence type="ECO:0000313" key="1">
    <source>
        <dbReference type="EMBL" id="EJK56558.1"/>
    </source>
</evidence>
<dbReference type="OrthoDB" id="42132at2759"/>